<gene>
    <name evidence="3" type="ORF">BDV98DRAFT_562572</name>
</gene>
<dbReference type="Proteomes" id="UP000305067">
    <property type="component" value="Unassembled WGS sequence"/>
</dbReference>
<dbReference type="AlphaFoldDB" id="A0A5C3QW89"/>
<keyword evidence="2" id="KW-1133">Transmembrane helix</keyword>
<sequence length="229" mass="25690">MDNGRERNGSTFFFPFVITFAVLFAMLVAGIIRARRRARYLRVLAEQRGVNIGRGYGLGMGWWGEPWLPNAMGEQEELDRPVFKEHQVVKGDMGTRRSWGEMMPLSVLRQMPPPLPSTVISSASQLESQTQQPIRTWRDRKPFAFMKRNDNTAPTPTTQAPTLTPAQAPPTVDSTFQICVLINMPSQSSTDYDPEESSYFEANETVFGTHTTVESGWPQMTESTAPANA</sequence>
<protein>
    <submittedName>
        <fullName evidence="3">Uncharacterized protein</fullName>
    </submittedName>
</protein>
<keyword evidence="4" id="KW-1185">Reference proteome</keyword>
<evidence type="ECO:0000313" key="3">
    <source>
        <dbReference type="EMBL" id="TFL04629.1"/>
    </source>
</evidence>
<evidence type="ECO:0000256" key="1">
    <source>
        <dbReference type="SAM" id="MobiDB-lite"/>
    </source>
</evidence>
<feature type="compositionally biased region" description="Low complexity" evidence="1">
    <location>
        <begin position="152"/>
        <end position="169"/>
    </location>
</feature>
<accession>A0A5C3QW89</accession>
<evidence type="ECO:0000256" key="2">
    <source>
        <dbReference type="SAM" id="Phobius"/>
    </source>
</evidence>
<keyword evidence="2" id="KW-0472">Membrane</keyword>
<feature type="region of interest" description="Disordered" evidence="1">
    <location>
        <begin position="148"/>
        <end position="169"/>
    </location>
</feature>
<evidence type="ECO:0000313" key="4">
    <source>
        <dbReference type="Proteomes" id="UP000305067"/>
    </source>
</evidence>
<organism evidence="3 4">
    <name type="scientific">Pterulicium gracile</name>
    <dbReference type="NCBI Taxonomy" id="1884261"/>
    <lineage>
        <taxon>Eukaryota</taxon>
        <taxon>Fungi</taxon>
        <taxon>Dikarya</taxon>
        <taxon>Basidiomycota</taxon>
        <taxon>Agaricomycotina</taxon>
        <taxon>Agaricomycetes</taxon>
        <taxon>Agaricomycetidae</taxon>
        <taxon>Agaricales</taxon>
        <taxon>Pleurotineae</taxon>
        <taxon>Pterulaceae</taxon>
        <taxon>Pterulicium</taxon>
    </lineage>
</organism>
<reference evidence="3 4" key="1">
    <citation type="journal article" date="2019" name="Nat. Ecol. Evol.">
        <title>Megaphylogeny resolves global patterns of mushroom evolution.</title>
        <authorList>
            <person name="Varga T."/>
            <person name="Krizsan K."/>
            <person name="Foldi C."/>
            <person name="Dima B."/>
            <person name="Sanchez-Garcia M."/>
            <person name="Sanchez-Ramirez S."/>
            <person name="Szollosi G.J."/>
            <person name="Szarkandi J.G."/>
            <person name="Papp V."/>
            <person name="Albert L."/>
            <person name="Andreopoulos W."/>
            <person name="Angelini C."/>
            <person name="Antonin V."/>
            <person name="Barry K.W."/>
            <person name="Bougher N.L."/>
            <person name="Buchanan P."/>
            <person name="Buyck B."/>
            <person name="Bense V."/>
            <person name="Catcheside P."/>
            <person name="Chovatia M."/>
            <person name="Cooper J."/>
            <person name="Damon W."/>
            <person name="Desjardin D."/>
            <person name="Finy P."/>
            <person name="Geml J."/>
            <person name="Haridas S."/>
            <person name="Hughes K."/>
            <person name="Justo A."/>
            <person name="Karasinski D."/>
            <person name="Kautmanova I."/>
            <person name="Kiss B."/>
            <person name="Kocsube S."/>
            <person name="Kotiranta H."/>
            <person name="LaButti K.M."/>
            <person name="Lechner B.E."/>
            <person name="Liimatainen K."/>
            <person name="Lipzen A."/>
            <person name="Lukacs Z."/>
            <person name="Mihaltcheva S."/>
            <person name="Morgado L.N."/>
            <person name="Niskanen T."/>
            <person name="Noordeloos M.E."/>
            <person name="Ohm R.A."/>
            <person name="Ortiz-Santana B."/>
            <person name="Ovrebo C."/>
            <person name="Racz N."/>
            <person name="Riley R."/>
            <person name="Savchenko A."/>
            <person name="Shiryaev A."/>
            <person name="Soop K."/>
            <person name="Spirin V."/>
            <person name="Szebenyi C."/>
            <person name="Tomsovsky M."/>
            <person name="Tulloss R.E."/>
            <person name="Uehling J."/>
            <person name="Grigoriev I.V."/>
            <person name="Vagvolgyi C."/>
            <person name="Papp T."/>
            <person name="Martin F.M."/>
            <person name="Miettinen O."/>
            <person name="Hibbett D.S."/>
            <person name="Nagy L.G."/>
        </authorList>
    </citation>
    <scope>NUCLEOTIDE SEQUENCE [LARGE SCALE GENOMIC DNA]</scope>
    <source>
        <strain evidence="3 4">CBS 309.79</strain>
    </source>
</reference>
<dbReference type="EMBL" id="ML178818">
    <property type="protein sequence ID" value="TFL04629.1"/>
    <property type="molecule type" value="Genomic_DNA"/>
</dbReference>
<name>A0A5C3QW89_9AGAR</name>
<feature type="transmembrane region" description="Helical" evidence="2">
    <location>
        <begin position="12"/>
        <end position="32"/>
    </location>
</feature>
<proteinExistence type="predicted"/>
<keyword evidence="2" id="KW-0812">Transmembrane</keyword>